<proteinExistence type="predicted"/>
<keyword evidence="1" id="KW-0472">Membrane</keyword>
<accession>A0A9X2X3Y2</accession>
<dbReference type="AlphaFoldDB" id="A0A9X2X3Y2"/>
<name>A0A9X2X3Y2_9GAMM</name>
<keyword evidence="3" id="KW-1185">Reference proteome</keyword>
<dbReference type="RefSeq" id="WP_246898170.1">
    <property type="nucleotide sequence ID" value="NZ_JAHXCZ010000006.1"/>
</dbReference>
<feature type="transmembrane region" description="Helical" evidence="1">
    <location>
        <begin position="6"/>
        <end position="26"/>
    </location>
</feature>
<dbReference type="EMBL" id="JAHXDE010000006">
    <property type="protein sequence ID" value="MCT8506584.1"/>
    <property type="molecule type" value="Genomic_DNA"/>
</dbReference>
<dbReference type="Proteomes" id="UP001145353">
    <property type="component" value="Unassembled WGS sequence"/>
</dbReference>
<reference evidence="2" key="2">
    <citation type="journal article" date="2022" name="Syst. Appl. Microbiol.">
        <title>Chromohalobacter moromii sp. nov., a moderately halophilic bacterium isolated from lupine-based moromi fermentation.</title>
        <authorList>
            <person name="Lulf R.H."/>
            <person name="Hilgarth M."/>
            <person name="Ehrmann M.A."/>
        </authorList>
    </citation>
    <scope>NUCLEOTIDE SEQUENCE</scope>
    <source>
        <strain evidence="2">TMW 2.2304</strain>
    </source>
</reference>
<evidence type="ECO:0000313" key="2">
    <source>
        <dbReference type="EMBL" id="MCT8506584.1"/>
    </source>
</evidence>
<sequence>MTDGTLIEAINAGGNLGILAMGLYMMRLTTRVSRLEIAQELRQEMKNG</sequence>
<evidence type="ECO:0000313" key="3">
    <source>
        <dbReference type="Proteomes" id="UP001145353"/>
    </source>
</evidence>
<organism evidence="2 3">
    <name type="scientific">Chromohalobacter moromii</name>
    <dbReference type="NCBI Taxonomy" id="2860329"/>
    <lineage>
        <taxon>Bacteria</taxon>
        <taxon>Pseudomonadati</taxon>
        <taxon>Pseudomonadota</taxon>
        <taxon>Gammaproteobacteria</taxon>
        <taxon>Oceanospirillales</taxon>
        <taxon>Halomonadaceae</taxon>
        <taxon>Chromohalobacter</taxon>
    </lineage>
</organism>
<protein>
    <submittedName>
        <fullName evidence="2">Uncharacterized protein</fullName>
    </submittedName>
</protein>
<keyword evidence="1" id="KW-0812">Transmembrane</keyword>
<keyword evidence="1" id="KW-1133">Transmembrane helix</keyword>
<gene>
    <name evidence="2" type="ORF">KZO87_14495</name>
</gene>
<reference evidence="2" key="1">
    <citation type="submission" date="2021-07" db="EMBL/GenBank/DDBJ databases">
        <authorList>
            <person name="Luelf R.H."/>
        </authorList>
    </citation>
    <scope>NUCLEOTIDE SEQUENCE</scope>
    <source>
        <strain evidence="2">TMW 2.2304</strain>
    </source>
</reference>
<evidence type="ECO:0000256" key="1">
    <source>
        <dbReference type="SAM" id="Phobius"/>
    </source>
</evidence>
<comment type="caution">
    <text evidence="2">The sequence shown here is derived from an EMBL/GenBank/DDBJ whole genome shotgun (WGS) entry which is preliminary data.</text>
</comment>